<feature type="domain" description="C2H2-type" evidence="14">
    <location>
        <begin position="292"/>
        <end position="319"/>
    </location>
</feature>
<feature type="domain" description="C2H2-type" evidence="14">
    <location>
        <begin position="320"/>
        <end position="347"/>
    </location>
</feature>
<dbReference type="PROSITE" id="PS00028">
    <property type="entry name" value="ZINC_FINGER_C2H2_1"/>
    <property type="match status" value="7"/>
</dbReference>
<dbReference type="FunFam" id="3.30.160.60:FF:000966">
    <property type="entry name" value="ZFP90 zinc finger protein"/>
    <property type="match status" value="1"/>
</dbReference>
<dbReference type="FunFam" id="3.30.160.60:FF:000624">
    <property type="entry name" value="zinc finger protein 697"/>
    <property type="match status" value="1"/>
</dbReference>
<reference evidence="15" key="1">
    <citation type="submission" date="2025-08" db="UniProtKB">
        <authorList>
            <consortium name="Ensembl"/>
        </authorList>
    </citation>
    <scope>IDENTIFICATION</scope>
</reference>
<evidence type="ECO:0000256" key="11">
    <source>
        <dbReference type="ARBA" id="ARBA00023242"/>
    </source>
</evidence>
<keyword evidence="4" id="KW-0479">Metal-binding</keyword>
<evidence type="ECO:0000256" key="9">
    <source>
        <dbReference type="ARBA" id="ARBA00023125"/>
    </source>
</evidence>
<evidence type="ECO:0000256" key="4">
    <source>
        <dbReference type="ARBA" id="ARBA00022723"/>
    </source>
</evidence>
<evidence type="ECO:0000256" key="10">
    <source>
        <dbReference type="ARBA" id="ARBA00023163"/>
    </source>
</evidence>
<proteinExistence type="inferred from homology"/>
<keyword evidence="10" id="KW-0804">Transcription</keyword>
<evidence type="ECO:0000256" key="3">
    <source>
        <dbReference type="ARBA" id="ARBA00006991"/>
    </source>
</evidence>
<evidence type="ECO:0000256" key="13">
    <source>
        <dbReference type="SAM" id="MobiDB-lite"/>
    </source>
</evidence>
<organism evidence="15 16">
    <name type="scientific">Poecilia mexicana</name>
    <dbReference type="NCBI Taxonomy" id="48701"/>
    <lineage>
        <taxon>Eukaryota</taxon>
        <taxon>Metazoa</taxon>
        <taxon>Chordata</taxon>
        <taxon>Craniata</taxon>
        <taxon>Vertebrata</taxon>
        <taxon>Euteleostomi</taxon>
        <taxon>Actinopterygii</taxon>
        <taxon>Neopterygii</taxon>
        <taxon>Teleostei</taxon>
        <taxon>Neoteleostei</taxon>
        <taxon>Acanthomorphata</taxon>
        <taxon>Ovalentaria</taxon>
        <taxon>Atherinomorphae</taxon>
        <taxon>Cyprinodontiformes</taxon>
        <taxon>Poeciliidae</taxon>
        <taxon>Poeciliinae</taxon>
        <taxon>Poecilia</taxon>
    </lineage>
</organism>
<dbReference type="SUPFAM" id="SSF57667">
    <property type="entry name" value="beta-beta-alpha zinc fingers"/>
    <property type="match status" value="4"/>
</dbReference>
<evidence type="ECO:0000256" key="6">
    <source>
        <dbReference type="ARBA" id="ARBA00022771"/>
    </source>
</evidence>
<feature type="domain" description="C2H2-type" evidence="14">
    <location>
        <begin position="348"/>
        <end position="375"/>
    </location>
</feature>
<dbReference type="FunFam" id="3.30.160.60:FF:000097">
    <property type="entry name" value="Zinc finger protein"/>
    <property type="match status" value="1"/>
</dbReference>
<dbReference type="InterPro" id="IPR036236">
    <property type="entry name" value="Znf_C2H2_sf"/>
</dbReference>
<dbReference type="GO" id="GO:0000978">
    <property type="term" value="F:RNA polymerase II cis-regulatory region sequence-specific DNA binding"/>
    <property type="evidence" value="ECO:0007669"/>
    <property type="project" value="TreeGrafter"/>
</dbReference>
<evidence type="ECO:0000256" key="5">
    <source>
        <dbReference type="ARBA" id="ARBA00022737"/>
    </source>
</evidence>
<dbReference type="InterPro" id="IPR013087">
    <property type="entry name" value="Znf_C2H2_type"/>
</dbReference>
<dbReference type="Proteomes" id="UP000261480">
    <property type="component" value="Unplaced"/>
</dbReference>
<feature type="region of interest" description="Disordered" evidence="13">
    <location>
        <begin position="191"/>
        <end position="222"/>
    </location>
</feature>
<dbReference type="Gene3D" id="3.30.160.60">
    <property type="entry name" value="Classic Zinc Finger"/>
    <property type="match status" value="7"/>
</dbReference>
<dbReference type="PROSITE" id="PS50157">
    <property type="entry name" value="ZINC_FINGER_C2H2_2"/>
    <property type="match status" value="7"/>
</dbReference>
<feature type="compositionally biased region" description="Basic and acidic residues" evidence="13">
    <location>
        <begin position="208"/>
        <end position="222"/>
    </location>
</feature>
<evidence type="ECO:0000313" key="15">
    <source>
        <dbReference type="Ensembl" id="ENSPMEP00000007320.1"/>
    </source>
</evidence>
<dbReference type="Pfam" id="PF00096">
    <property type="entry name" value="zf-C2H2"/>
    <property type="match status" value="7"/>
</dbReference>
<dbReference type="Ensembl" id="ENSPMET00000004335.1">
    <property type="protein sequence ID" value="ENSPMEP00000007320.1"/>
    <property type="gene ID" value="ENSPMEG00000008960.1"/>
</dbReference>
<dbReference type="FunFam" id="3.30.160.60:FF:000557">
    <property type="entry name" value="zinc finger and SCAN domain-containing protein 29"/>
    <property type="match status" value="1"/>
</dbReference>
<keyword evidence="7" id="KW-0862">Zinc</keyword>
<sequence>TPKTQSPGKEQSVLLCSSINIPSRQIIRVKTQMCLRIDLFTFYVLAHHFDLNQQEISAMNPRETESQKIKEREEEPELPQVKAEEFGPEPLQMVKKGDQIILKQVTDDLTETDSGSLEIKEEPKEVELQQMKEDDCQSSCQQMVKTDDEGFSQDENQAVPKQETVSFMVTGSGSLEIKQETLILTASNNETDHQQPELSENQMFSHQKRVEKTRGESDNAEKGVKDKEIYRLKKCKPCNVCGKGFKLNTELTIHMRTHTGEKPFLCVTCGKGFSQKCNLNSHMGTHTGEKPFSCEICGKCFRQKYILISHMRTHTEERAFSCVTCGRTFRHKCSLNNHMRTHTGEKPFACITCGKGFSEKNTLIRHIRTHTGEKPFSCKICGKCFRQRHILNTHMRVHTEERPFSCATCGKGFNQKANLNSHMRTHTGVKETFHSSYLS</sequence>
<dbReference type="FunFam" id="3.30.160.60:FF:000912">
    <property type="entry name" value="Zinc finger protein 660"/>
    <property type="match status" value="1"/>
</dbReference>
<evidence type="ECO:0000256" key="1">
    <source>
        <dbReference type="ARBA" id="ARBA00003767"/>
    </source>
</evidence>
<dbReference type="GO" id="GO:0000981">
    <property type="term" value="F:DNA-binding transcription factor activity, RNA polymerase II-specific"/>
    <property type="evidence" value="ECO:0007669"/>
    <property type="project" value="TreeGrafter"/>
</dbReference>
<name>A0A3B3WX17_9TELE</name>
<dbReference type="AlphaFoldDB" id="A0A3B3WX17"/>
<keyword evidence="5" id="KW-0677">Repeat</keyword>
<feature type="domain" description="C2H2-type" evidence="14">
    <location>
        <begin position="236"/>
        <end position="263"/>
    </location>
</feature>
<feature type="domain" description="C2H2-type" evidence="14">
    <location>
        <begin position="404"/>
        <end position="431"/>
    </location>
</feature>
<dbReference type="STRING" id="48701.ENSPMEP00000007320"/>
<keyword evidence="11" id="KW-0539">Nucleus</keyword>
<comment type="similarity">
    <text evidence="3">Belongs to the krueppel C2H2-type zinc-finger protein family.</text>
</comment>
<dbReference type="PANTHER" id="PTHR23226">
    <property type="entry name" value="ZINC FINGER AND SCAN DOMAIN-CONTAINING"/>
    <property type="match status" value="1"/>
</dbReference>
<feature type="compositionally biased region" description="Polar residues" evidence="13">
    <location>
        <begin position="196"/>
        <end position="205"/>
    </location>
</feature>
<evidence type="ECO:0000256" key="7">
    <source>
        <dbReference type="ARBA" id="ARBA00022833"/>
    </source>
</evidence>
<dbReference type="GO" id="GO:0005634">
    <property type="term" value="C:nucleus"/>
    <property type="evidence" value="ECO:0007669"/>
    <property type="project" value="UniProtKB-SubCell"/>
</dbReference>
<dbReference type="GO" id="GO:0045595">
    <property type="term" value="P:regulation of cell differentiation"/>
    <property type="evidence" value="ECO:0007669"/>
    <property type="project" value="UniProtKB-ARBA"/>
</dbReference>
<protein>
    <recommendedName>
        <fullName evidence="14">C2H2-type domain-containing protein</fullName>
    </recommendedName>
</protein>
<evidence type="ECO:0000256" key="2">
    <source>
        <dbReference type="ARBA" id="ARBA00004123"/>
    </source>
</evidence>
<accession>A0A3B3WX17</accession>
<evidence type="ECO:0000259" key="14">
    <source>
        <dbReference type="PROSITE" id="PS50157"/>
    </source>
</evidence>
<keyword evidence="8" id="KW-0805">Transcription regulation</keyword>
<dbReference type="SMART" id="SM00355">
    <property type="entry name" value="ZnF_C2H2"/>
    <property type="match status" value="7"/>
</dbReference>
<dbReference type="GO" id="GO:0008270">
    <property type="term" value="F:zinc ion binding"/>
    <property type="evidence" value="ECO:0007669"/>
    <property type="project" value="UniProtKB-KW"/>
</dbReference>
<feature type="compositionally biased region" description="Basic and acidic residues" evidence="13">
    <location>
        <begin position="62"/>
        <end position="73"/>
    </location>
</feature>
<feature type="region of interest" description="Disordered" evidence="13">
    <location>
        <begin position="57"/>
        <end position="80"/>
    </location>
</feature>
<feature type="domain" description="C2H2-type" evidence="14">
    <location>
        <begin position="264"/>
        <end position="291"/>
    </location>
</feature>
<comment type="subcellular location">
    <subcellularLocation>
        <location evidence="2">Nucleus</location>
    </subcellularLocation>
</comment>
<evidence type="ECO:0000313" key="16">
    <source>
        <dbReference type="Proteomes" id="UP000261480"/>
    </source>
</evidence>
<evidence type="ECO:0000256" key="8">
    <source>
        <dbReference type="ARBA" id="ARBA00023015"/>
    </source>
</evidence>
<dbReference type="GO" id="GO:0000122">
    <property type="term" value="P:negative regulation of transcription by RNA polymerase II"/>
    <property type="evidence" value="ECO:0007669"/>
    <property type="project" value="UniProtKB-ARBA"/>
</dbReference>
<dbReference type="FunFam" id="3.30.160.60:FF:002343">
    <property type="entry name" value="Zinc finger protein 33A"/>
    <property type="match status" value="1"/>
</dbReference>
<keyword evidence="9" id="KW-0238">DNA-binding</keyword>
<dbReference type="FunFam" id="3.30.160.60:FF:000478">
    <property type="entry name" value="Zinc finger protein 133"/>
    <property type="match status" value="1"/>
</dbReference>
<keyword evidence="6 12" id="KW-0863">Zinc-finger</keyword>
<feature type="domain" description="C2H2-type" evidence="14">
    <location>
        <begin position="376"/>
        <end position="403"/>
    </location>
</feature>
<evidence type="ECO:0000256" key="12">
    <source>
        <dbReference type="PROSITE-ProRule" id="PRU00042"/>
    </source>
</evidence>
<reference evidence="15" key="2">
    <citation type="submission" date="2025-09" db="UniProtKB">
        <authorList>
            <consortium name="Ensembl"/>
        </authorList>
    </citation>
    <scope>IDENTIFICATION</scope>
</reference>
<dbReference type="PANTHER" id="PTHR23226:SF416">
    <property type="entry name" value="FI01424P"/>
    <property type="match status" value="1"/>
</dbReference>
<comment type="function">
    <text evidence="1">May be involved in transcriptional regulation.</text>
</comment>
<keyword evidence="16" id="KW-1185">Reference proteome</keyword>